<dbReference type="Proteomes" id="UP001595711">
    <property type="component" value="Unassembled WGS sequence"/>
</dbReference>
<accession>A0ABV7VIW4</accession>
<keyword evidence="4 9" id="KW-0812">Transmembrane</keyword>
<keyword evidence="6 9" id="KW-1133">Transmembrane helix</keyword>
<evidence type="ECO:0000256" key="3">
    <source>
        <dbReference type="ARBA" id="ARBA00022475"/>
    </source>
</evidence>
<feature type="transmembrane region" description="Helical" evidence="9">
    <location>
        <begin position="309"/>
        <end position="328"/>
    </location>
</feature>
<comment type="similarity">
    <text evidence="8">Belongs to the binding-protein-dependent transport system permease family. LivHM subfamily.</text>
</comment>
<keyword evidence="2" id="KW-0813">Transport</keyword>
<feature type="transmembrane region" description="Helical" evidence="9">
    <location>
        <begin position="273"/>
        <end position="302"/>
    </location>
</feature>
<evidence type="ECO:0000256" key="8">
    <source>
        <dbReference type="ARBA" id="ARBA00037998"/>
    </source>
</evidence>
<name>A0ABV7VIW4_9PROT</name>
<protein>
    <submittedName>
        <fullName evidence="10">Branched-chain amino acid ABC transporter permease</fullName>
    </submittedName>
</protein>
<sequence>MTAAADSTETTSLPKLKTDWLPAALVPLLMLLALPLVGSFSTWVTLTVAALAMGMMIFLMASGLTLVFGLMDVLNFGHGVFISFGAYVSLIVLGPLAGWVASESLWLNIGVLLACIAVAMLVTGALGWAFERLVIRPVYGQHLKQILITMGGMIVAEQMIHVIWGASPIPLRLPEGLRGSIVIGDAAMERYRVIAVVLGLFVFGVMYLVLNRTRIGLLIRAGVENAEMVESLGYRIRRLFVGVFVAGSALAGLGGVLWAFYRQTLTANMGMEVNVLIFIVIIIGGLGSVGGCFIGALLVALVANYAGFLLPKLALFSSILLMVVILLWRPQGLYPVAKR</sequence>
<dbReference type="Pfam" id="PF02653">
    <property type="entry name" value="BPD_transp_2"/>
    <property type="match status" value="1"/>
</dbReference>
<feature type="transmembrane region" description="Helical" evidence="9">
    <location>
        <begin position="239"/>
        <end position="261"/>
    </location>
</feature>
<dbReference type="InterPro" id="IPR001851">
    <property type="entry name" value="ABC_transp_permease"/>
</dbReference>
<feature type="transmembrane region" description="Helical" evidence="9">
    <location>
        <begin position="20"/>
        <end position="37"/>
    </location>
</feature>
<organism evidence="10 11">
    <name type="scientific">Ferrovibrio xuzhouensis</name>
    <dbReference type="NCBI Taxonomy" id="1576914"/>
    <lineage>
        <taxon>Bacteria</taxon>
        <taxon>Pseudomonadati</taxon>
        <taxon>Pseudomonadota</taxon>
        <taxon>Alphaproteobacteria</taxon>
        <taxon>Rhodospirillales</taxon>
        <taxon>Rhodospirillaceae</taxon>
        <taxon>Ferrovibrio</taxon>
    </lineage>
</organism>
<evidence type="ECO:0000313" key="11">
    <source>
        <dbReference type="Proteomes" id="UP001595711"/>
    </source>
</evidence>
<feature type="transmembrane region" description="Helical" evidence="9">
    <location>
        <begin position="80"/>
        <end position="100"/>
    </location>
</feature>
<gene>
    <name evidence="10" type="ORF">ACFOOQ_14255</name>
</gene>
<keyword evidence="3" id="KW-1003">Cell membrane</keyword>
<feature type="transmembrane region" description="Helical" evidence="9">
    <location>
        <begin position="191"/>
        <end position="210"/>
    </location>
</feature>
<comment type="caution">
    <text evidence="10">The sequence shown here is derived from an EMBL/GenBank/DDBJ whole genome shotgun (WGS) entry which is preliminary data.</text>
</comment>
<dbReference type="RefSeq" id="WP_379727820.1">
    <property type="nucleotide sequence ID" value="NZ_JBHRYJ010000003.1"/>
</dbReference>
<dbReference type="EMBL" id="JBHRYJ010000003">
    <property type="protein sequence ID" value="MFC3676716.1"/>
    <property type="molecule type" value="Genomic_DNA"/>
</dbReference>
<evidence type="ECO:0000256" key="2">
    <source>
        <dbReference type="ARBA" id="ARBA00022448"/>
    </source>
</evidence>
<evidence type="ECO:0000256" key="1">
    <source>
        <dbReference type="ARBA" id="ARBA00004651"/>
    </source>
</evidence>
<evidence type="ECO:0000256" key="5">
    <source>
        <dbReference type="ARBA" id="ARBA00022970"/>
    </source>
</evidence>
<evidence type="ECO:0000256" key="9">
    <source>
        <dbReference type="SAM" id="Phobius"/>
    </source>
</evidence>
<dbReference type="InterPro" id="IPR052157">
    <property type="entry name" value="BCAA_transport_permease"/>
</dbReference>
<evidence type="ECO:0000256" key="4">
    <source>
        <dbReference type="ARBA" id="ARBA00022692"/>
    </source>
</evidence>
<evidence type="ECO:0000313" key="10">
    <source>
        <dbReference type="EMBL" id="MFC3676716.1"/>
    </source>
</evidence>
<feature type="transmembrane region" description="Helical" evidence="9">
    <location>
        <begin position="43"/>
        <end position="68"/>
    </location>
</feature>
<feature type="transmembrane region" description="Helical" evidence="9">
    <location>
        <begin position="151"/>
        <end position="171"/>
    </location>
</feature>
<dbReference type="PANTHER" id="PTHR11795:SF442">
    <property type="entry name" value="ABC TRANSPORTER ATP-BINDING PROTEIN"/>
    <property type="match status" value="1"/>
</dbReference>
<evidence type="ECO:0000256" key="7">
    <source>
        <dbReference type="ARBA" id="ARBA00023136"/>
    </source>
</evidence>
<dbReference type="CDD" id="cd06582">
    <property type="entry name" value="TM_PBP1_LivH_like"/>
    <property type="match status" value="1"/>
</dbReference>
<dbReference type="PANTHER" id="PTHR11795">
    <property type="entry name" value="BRANCHED-CHAIN AMINO ACID TRANSPORT SYSTEM PERMEASE PROTEIN LIVH"/>
    <property type="match status" value="1"/>
</dbReference>
<proteinExistence type="inferred from homology"/>
<feature type="transmembrane region" description="Helical" evidence="9">
    <location>
        <begin position="106"/>
        <end position="130"/>
    </location>
</feature>
<keyword evidence="5" id="KW-0029">Amino-acid transport</keyword>
<keyword evidence="11" id="KW-1185">Reference proteome</keyword>
<reference evidence="11" key="1">
    <citation type="journal article" date="2019" name="Int. J. Syst. Evol. Microbiol.">
        <title>The Global Catalogue of Microorganisms (GCM) 10K type strain sequencing project: providing services to taxonomists for standard genome sequencing and annotation.</title>
        <authorList>
            <consortium name="The Broad Institute Genomics Platform"/>
            <consortium name="The Broad Institute Genome Sequencing Center for Infectious Disease"/>
            <person name="Wu L."/>
            <person name="Ma J."/>
        </authorList>
    </citation>
    <scope>NUCLEOTIDE SEQUENCE [LARGE SCALE GENOMIC DNA]</scope>
    <source>
        <strain evidence="11">KCTC 42182</strain>
    </source>
</reference>
<comment type="subcellular location">
    <subcellularLocation>
        <location evidence="1">Cell membrane</location>
        <topology evidence="1">Multi-pass membrane protein</topology>
    </subcellularLocation>
</comment>
<keyword evidence="7 9" id="KW-0472">Membrane</keyword>
<evidence type="ECO:0000256" key="6">
    <source>
        <dbReference type="ARBA" id="ARBA00022989"/>
    </source>
</evidence>